<keyword evidence="1" id="KW-0479">Metal-binding</keyword>
<dbReference type="InterPro" id="IPR001965">
    <property type="entry name" value="Znf_PHD"/>
</dbReference>
<dbReference type="SUPFAM" id="SSF52266">
    <property type="entry name" value="SGNH hydrolase"/>
    <property type="match status" value="1"/>
</dbReference>
<accession>A0A2J7QVZ6</accession>
<dbReference type="InParanoid" id="A0A2J7QVZ6"/>
<keyword evidence="2" id="KW-0863">Zinc-finger</keyword>
<dbReference type="OrthoDB" id="7490061at2759"/>
<dbReference type="AlphaFoldDB" id="A0A2J7QVZ6"/>
<keyword evidence="4" id="KW-0175">Coiled coil</keyword>
<dbReference type="Gene3D" id="3.40.50.1110">
    <property type="entry name" value="SGNH hydrolase"/>
    <property type="match status" value="1"/>
</dbReference>
<evidence type="ECO:0000256" key="3">
    <source>
        <dbReference type="ARBA" id="ARBA00022833"/>
    </source>
</evidence>
<evidence type="ECO:0000256" key="1">
    <source>
        <dbReference type="ARBA" id="ARBA00022723"/>
    </source>
</evidence>
<dbReference type="InterPro" id="IPR013083">
    <property type="entry name" value="Znf_RING/FYVE/PHD"/>
</dbReference>
<organism evidence="6 7">
    <name type="scientific">Cryptotermes secundus</name>
    <dbReference type="NCBI Taxonomy" id="105785"/>
    <lineage>
        <taxon>Eukaryota</taxon>
        <taxon>Metazoa</taxon>
        <taxon>Ecdysozoa</taxon>
        <taxon>Arthropoda</taxon>
        <taxon>Hexapoda</taxon>
        <taxon>Insecta</taxon>
        <taxon>Pterygota</taxon>
        <taxon>Neoptera</taxon>
        <taxon>Polyneoptera</taxon>
        <taxon>Dictyoptera</taxon>
        <taxon>Blattodea</taxon>
        <taxon>Blattoidea</taxon>
        <taxon>Termitoidae</taxon>
        <taxon>Kalotermitidae</taxon>
        <taxon>Cryptotermitinae</taxon>
        <taxon>Cryptotermes</taxon>
    </lineage>
</organism>
<keyword evidence="3" id="KW-0862">Zinc</keyword>
<dbReference type="InterPro" id="IPR036514">
    <property type="entry name" value="SGNH_hydro_sf"/>
</dbReference>
<proteinExistence type="predicted"/>
<dbReference type="Gene3D" id="3.30.40.10">
    <property type="entry name" value="Zinc/RING finger domain, C3HC4 (zinc finger)"/>
    <property type="match status" value="1"/>
</dbReference>
<evidence type="ECO:0000259" key="5">
    <source>
        <dbReference type="SMART" id="SM00249"/>
    </source>
</evidence>
<sequence length="331" mass="36902">MATRGNDLSGKCGACRRKVSQGTGCEDCGLWFHWECSGTNSDLAILPWYCNSCVQAKVIKKQEETILSLKRELELARTEIDLLKGELNLVDNCPEEFRTVSNSRRKLKKVPSSLDFKFALTNRFEPLAMLEPQTDGDAIDQPVLEAKPKRKILVLGSSHGRGIGQRLQKAMGDAYAVTSIFKPNADLSNVTGDIGKLCKGFSKEDQVVIVGGPGNSLERNLNYQIEKDLSDIAQKTSHTNVRFVGLFWRHDKPWINRCVREINLRLERSLVEVGAAHIDAIDVSSILRSEHTVHGLHLNPRGKDKLTRLIAESIKGRHIPVVMGVQNHFLG</sequence>
<feature type="domain" description="Zinc finger PHD-type" evidence="5">
    <location>
        <begin position="11"/>
        <end position="54"/>
    </location>
</feature>
<dbReference type="Proteomes" id="UP000235965">
    <property type="component" value="Unassembled WGS sequence"/>
</dbReference>
<comment type="caution">
    <text evidence="6">The sequence shown here is derived from an EMBL/GenBank/DDBJ whole genome shotgun (WGS) entry which is preliminary data.</text>
</comment>
<dbReference type="InterPro" id="IPR011011">
    <property type="entry name" value="Znf_FYVE_PHD"/>
</dbReference>
<dbReference type="GO" id="GO:0008270">
    <property type="term" value="F:zinc ion binding"/>
    <property type="evidence" value="ECO:0007669"/>
    <property type="project" value="UniProtKB-KW"/>
</dbReference>
<dbReference type="SMART" id="SM00249">
    <property type="entry name" value="PHD"/>
    <property type="match status" value="1"/>
</dbReference>
<protein>
    <recommendedName>
        <fullName evidence="5">Zinc finger PHD-type domain-containing protein</fullName>
    </recommendedName>
</protein>
<name>A0A2J7QVZ6_9NEOP</name>
<keyword evidence="7" id="KW-1185">Reference proteome</keyword>
<evidence type="ECO:0000313" key="6">
    <source>
        <dbReference type="EMBL" id="PNF32759.1"/>
    </source>
</evidence>
<evidence type="ECO:0000313" key="7">
    <source>
        <dbReference type="Proteomes" id="UP000235965"/>
    </source>
</evidence>
<feature type="coiled-coil region" evidence="4">
    <location>
        <begin position="59"/>
        <end position="86"/>
    </location>
</feature>
<gene>
    <name evidence="6" type="ORF">B7P43_G04503</name>
</gene>
<dbReference type="EMBL" id="NEVH01009768">
    <property type="protein sequence ID" value="PNF32759.1"/>
    <property type="molecule type" value="Genomic_DNA"/>
</dbReference>
<reference evidence="6 7" key="1">
    <citation type="submission" date="2017-12" db="EMBL/GenBank/DDBJ databases">
        <title>Hemimetabolous genomes reveal molecular basis of termite eusociality.</title>
        <authorList>
            <person name="Harrison M.C."/>
            <person name="Jongepier E."/>
            <person name="Robertson H.M."/>
            <person name="Arning N."/>
            <person name="Bitard-Feildel T."/>
            <person name="Chao H."/>
            <person name="Childers C.P."/>
            <person name="Dinh H."/>
            <person name="Doddapaneni H."/>
            <person name="Dugan S."/>
            <person name="Gowin J."/>
            <person name="Greiner C."/>
            <person name="Han Y."/>
            <person name="Hu H."/>
            <person name="Hughes D.S.T."/>
            <person name="Huylmans A.-K."/>
            <person name="Kemena C."/>
            <person name="Kremer L.P.M."/>
            <person name="Lee S.L."/>
            <person name="Lopez-Ezquerra A."/>
            <person name="Mallet L."/>
            <person name="Monroy-Kuhn J.M."/>
            <person name="Moser A."/>
            <person name="Murali S.C."/>
            <person name="Muzny D.M."/>
            <person name="Otani S."/>
            <person name="Piulachs M.-D."/>
            <person name="Poelchau M."/>
            <person name="Qu J."/>
            <person name="Schaub F."/>
            <person name="Wada-Katsumata A."/>
            <person name="Worley K.C."/>
            <person name="Xie Q."/>
            <person name="Ylla G."/>
            <person name="Poulsen M."/>
            <person name="Gibbs R.A."/>
            <person name="Schal C."/>
            <person name="Richards S."/>
            <person name="Belles X."/>
            <person name="Korb J."/>
            <person name="Bornberg-Bauer E."/>
        </authorList>
    </citation>
    <scope>NUCLEOTIDE SEQUENCE [LARGE SCALE GENOMIC DNA]</scope>
    <source>
        <tissue evidence="6">Whole body</tissue>
    </source>
</reference>
<evidence type="ECO:0000256" key="2">
    <source>
        <dbReference type="ARBA" id="ARBA00022771"/>
    </source>
</evidence>
<dbReference type="SUPFAM" id="SSF57903">
    <property type="entry name" value="FYVE/PHD zinc finger"/>
    <property type="match status" value="1"/>
</dbReference>
<evidence type="ECO:0000256" key="4">
    <source>
        <dbReference type="SAM" id="Coils"/>
    </source>
</evidence>
<dbReference type="STRING" id="105785.A0A2J7QVZ6"/>